<dbReference type="KEGG" id="hna:Hneap_1259"/>
<evidence type="ECO:0000313" key="3">
    <source>
        <dbReference type="EMBL" id="ACX96095.1"/>
    </source>
</evidence>
<feature type="transmembrane region" description="Helical" evidence="1">
    <location>
        <begin position="23"/>
        <end position="41"/>
    </location>
</feature>
<name>D0L072_HALNC</name>
<keyword evidence="1" id="KW-0472">Membrane</keyword>
<dbReference type="SUPFAM" id="SSF141868">
    <property type="entry name" value="EAL domain-like"/>
    <property type="match status" value="1"/>
</dbReference>
<dbReference type="InterPro" id="IPR050706">
    <property type="entry name" value="Cyclic-di-GMP_PDE-like"/>
</dbReference>
<dbReference type="eggNOG" id="COG2199">
    <property type="taxonomic scope" value="Bacteria"/>
</dbReference>
<evidence type="ECO:0000259" key="2">
    <source>
        <dbReference type="PROSITE" id="PS50883"/>
    </source>
</evidence>
<feature type="transmembrane region" description="Helical" evidence="1">
    <location>
        <begin position="282"/>
        <end position="301"/>
    </location>
</feature>
<dbReference type="GO" id="GO:0071111">
    <property type="term" value="F:cyclic-guanylate-specific phosphodiesterase activity"/>
    <property type="evidence" value="ECO:0007669"/>
    <property type="project" value="InterPro"/>
</dbReference>
<dbReference type="SMART" id="SM00052">
    <property type="entry name" value="EAL"/>
    <property type="match status" value="1"/>
</dbReference>
<dbReference type="InterPro" id="IPR000160">
    <property type="entry name" value="GGDEF_dom"/>
</dbReference>
<dbReference type="Gene3D" id="3.20.20.450">
    <property type="entry name" value="EAL domain"/>
    <property type="match status" value="1"/>
</dbReference>
<reference evidence="3 4" key="1">
    <citation type="submission" date="2009-10" db="EMBL/GenBank/DDBJ databases">
        <title>Complete sequence of Halothiobacillus neapolitanus c2.</title>
        <authorList>
            <consortium name="US DOE Joint Genome Institute"/>
            <person name="Lucas S."/>
            <person name="Copeland A."/>
            <person name="Lapidus A."/>
            <person name="Glavina del Rio T."/>
            <person name="Tice H."/>
            <person name="Bruce D."/>
            <person name="Goodwin L."/>
            <person name="Pitluck S."/>
            <person name="Davenport K."/>
            <person name="Brettin T."/>
            <person name="Detter J.C."/>
            <person name="Han C."/>
            <person name="Tapia R."/>
            <person name="Larimer F."/>
            <person name="Land M."/>
            <person name="Hauser L."/>
            <person name="Kyrpides N."/>
            <person name="Mikhailova N."/>
            <person name="Kerfeld C."/>
            <person name="Cannon G."/>
            <person name="Heinhort S."/>
        </authorList>
    </citation>
    <scope>NUCLEOTIDE SEQUENCE [LARGE SCALE GENOMIC DNA]</scope>
    <source>
        <strain evidence="4">ATCC 23641 / c2</strain>
    </source>
</reference>
<dbReference type="Pfam" id="PF00563">
    <property type="entry name" value="EAL"/>
    <property type="match status" value="1"/>
</dbReference>
<dbReference type="PROSITE" id="PS50883">
    <property type="entry name" value="EAL"/>
    <property type="match status" value="1"/>
</dbReference>
<gene>
    <name evidence="3" type="ordered locus">Hneap_1259</name>
</gene>
<protein>
    <submittedName>
        <fullName evidence="3">Diguanylate cyclase/phosphodiesterase</fullName>
    </submittedName>
</protein>
<dbReference type="InterPro" id="IPR001633">
    <property type="entry name" value="EAL_dom"/>
</dbReference>
<dbReference type="HOGENOM" id="CLU_376323_0_0_6"/>
<dbReference type="SMART" id="SM00267">
    <property type="entry name" value="GGDEF"/>
    <property type="match status" value="1"/>
</dbReference>
<keyword evidence="4" id="KW-1185">Reference proteome</keyword>
<dbReference type="PANTHER" id="PTHR33121">
    <property type="entry name" value="CYCLIC DI-GMP PHOSPHODIESTERASE PDEF"/>
    <property type="match status" value="1"/>
</dbReference>
<evidence type="ECO:0000256" key="1">
    <source>
        <dbReference type="SAM" id="Phobius"/>
    </source>
</evidence>
<organism evidence="3 4">
    <name type="scientific">Halothiobacillus neapolitanus (strain ATCC 23641 / DSM 15147 / CIP 104769 / NCIMB 8539 / c2)</name>
    <name type="common">Thiobacillus neapolitanus</name>
    <dbReference type="NCBI Taxonomy" id="555778"/>
    <lineage>
        <taxon>Bacteria</taxon>
        <taxon>Pseudomonadati</taxon>
        <taxon>Pseudomonadota</taxon>
        <taxon>Gammaproteobacteria</taxon>
        <taxon>Chromatiales</taxon>
        <taxon>Halothiobacillaceae</taxon>
        <taxon>Halothiobacillus</taxon>
    </lineage>
</organism>
<sequence length="737" mass="82072">MNLFVSSEPQDAPDLMTQVKRGGFVSAVWLMVAALTVLLFPSLDADGFYAIWPANAFALGFVLMWGYGLLVPLALTVAVWNLFFIGLTLVQSLFGAIALVLSLALLLMFRRYMLATISSPYGRRLLGIPTASLVMASLITALGIWQNSAWVDDYQTIGLFWFSQSIAFLALTPLVMSCLHEGCGQAFNELKACFSRRVFIGVWLSVAVSTLVIMAALRHWGNLEFNAGSLLGLVVLALAAHTMPIRIARFSIAFYILVWTWFNAHINLLHGYNASMLLGDQALIFIAALLAVISTEMVQAYRLSEKSLARQLLIDPLTGLQNDMGLSQRLQAWPKDRTGAMQPMIVIGVHIPELEQIDALMGHEESNQVELRLSQILRKEKLSDYASRVRPGVFILCLTSAVMGMRGADVAQKLKDRIEFEWKKMGAGARYLQAGFTVFNLAQTRDLGLLTSAVLAGCQLSLADRNQLVHVEDNLDSLLSHRVQELTWVQRMRAALVGDTQAGQFILFAQTIRDTRHPDVKAFEVLLRWQDADENVLPPSEFLPIAERYGLMTAIDLWVMRSALEQLAQSPWRAEISKVSINLSGASLADPNLIHEIEQQLKSCGCRAEQICFEITETMVIADTKLARQAVLGIKELGCKISLDDFGTGLSTFSYLKRFPFDYLKIDGEFVRHITESRIDRAIVESIQAIAFEMNTITVAEFVENIDQMETLRQIGVYYHQGYGVAKPVPIAHFLIP</sequence>
<feature type="transmembrane region" description="Helical" evidence="1">
    <location>
        <begin position="252"/>
        <end position="270"/>
    </location>
</feature>
<feature type="transmembrane region" description="Helical" evidence="1">
    <location>
        <begin position="48"/>
        <end position="70"/>
    </location>
</feature>
<dbReference type="AlphaFoldDB" id="D0L072"/>
<keyword evidence="1" id="KW-0812">Transmembrane</keyword>
<dbReference type="Proteomes" id="UP000009102">
    <property type="component" value="Chromosome"/>
</dbReference>
<dbReference type="OrthoDB" id="9787514at2"/>
<dbReference type="Gene3D" id="3.30.70.270">
    <property type="match status" value="1"/>
</dbReference>
<feature type="transmembrane region" description="Helical" evidence="1">
    <location>
        <begin position="198"/>
        <end position="217"/>
    </location>
</feature>
<dbReference type="InterPro" id="IPR035919">
    <property type="entry name" value="EAL_sf"/>
</dbReference>
<dbReference type="CDD" id="cd01948">
    <property type="entry name" value="EAL"/>
    <property type="match status" value="1"/>
</dbReference>
<feature type="domain" description="EAL" evidence="2">
    <location>
        <begin position="485"/>
        <end position="737"/>
    </location>
</feature>
<dbReference type="EMBL" id="CP001801">
    <property type="protein sequence ID" value="ACX96095.1"/>
    <property type="molecule type" value="Genomic_DNA"/>
</dbReference>
<feature type="transmembrane region" description="Helical" evidence="1">
    <location>
        <begin position="157"/>
        <end position="177"/>
    </location>
</feature>
<keyword evidence="1" id="KW-1133">Transmembrane helix</keyword>
<proteinExistence type="predicted"/>
<dbReference type="eggNOG" id="COG2200">
    <property type="taxonomic scope" value="Bacteria"/>
</dbReference>
<dbReference type="InterPro" id="IPR043128">
    <property type="entry name" value="Rev_trsase/Diguanyl_cyclase"/>
</dbReference>
<feature type="transmembrane region" description="Helical" evidence="1">
    <location>
        <begin position="121"/>
        <end position="145"/>
    </location>
</feature>
<evidence type="ECO:0000313" key="4">
    <source>
        <dbReference type="Proteomes" id="UP000009102"/>
    </source>
</evidence>
<feature type="transmembrane region" description="Helical" evidence="1">
    <location>
        <begin position="82"/>
        <end position="109"/>
    </location>
</feature>
<dbReference type="STRING" id="555778.Hneap_1259"/>
<accession>D0L072</accession>
<dbReference type="Pfam" id="PF00990">
    <property type="entry name" value="GGDEF"/>
    <property type="match status" value="1"/>
</dbReference>
<dbReference type="PANTHER" id="PTHR33121:SF23">
    <property type="entry name" value="CYCLIC DI-GMP PHOSPHODIESTERASE PDEB"/>
    <property type="match status" value="1"/>
</dbReference>
<dbReference type="RefSeq" id="WP_012824129.1">
    <property type="nucleotide sequence ID" value="NC_013422.1"/>
</dbReference>